<keyword evidence="6" id="KW-0479">Metal-binding</keyword>
<dbReference type="Gene3D" id="1.10.630.10">
    <property type="entry name" value="Cytochrome P450"/>
    <property type="match status" value="1"/>
</dbReference>
<evidence type="ECO:0000256" key="3">
    <source>
        <dbReference type="ARBA" id="ARBA00010617"/>
    </source>
</evidence>
<dbReference type="AlphaFoldDB" id="A0AAV9M7P7"/>
<dbReference type="EMBL" id="JAWPEI010000003">
    <property type="protein sequence ID" value="KAK4732890.1"/>
    <property type="molecule type" value="Genomic_DNA"/>
</dbReference>
<dbReference type="SUPFAM" id="SSF48264">
    <property type="entry name" value="Cytochrome P450"/>
    <property type="match status" value="1"/>
</dbReference>
<comment type="caution">
    <text evidence="12">The sequence shown here is derived from an EMBL/GenBank/DDBJ whole genome shotgun (WGS) entry which is preliminary data.</text>
</comment>
<evidence type="ECO:0000256" key="7">
    <source>
        <dbReference type="ARBA" id="ARBA00022989"/>
    </source>
</evidence>
<dbReference type="PRINTS" id="PR00463">
    <property type="entry name" value="EP450I"/>
</dbReference>
<evidence type="ECO:0000256" key="9">
    <source>
        <dbReference type="ARBA" id="ARBA00023004"/>
    </source>
</evidence>
<evidence type="ECO:0000256" key="1">
    <source>
        <dbReference type="ARBA" id="ARBA00001971"/>
    </source>
</evidence>
<dbReference type="Pfam" id="PF00067">
    <property type="entry name" value="p450"/>
    <property type="match status" value="1"/>
</dbReference>
<gene>
    <name evidence="12" type="ORF">R3W88_025878</name>
</gene>
<keyword evidence="4" id="KW-0349">Heme</keyword>
<evidence type="ECO:0000313" key="12">
    <source>
        <dbReference type="EMBL" id="KAK4732890.1"/>
    </source>
</evidence>
<organism evidence="12 13">
    <name type="scientific">Solanum pinnatisectum</name>
    <name type="common">tansyleaf nightshade</name>
    <dbReference type="NCBI Taxonomy" id="50273"/>
    <lineage>
        <taxon>Eukaryota</taxon>
        <taxon>Viridiplantae</taxon>
        <taxon>Streptophyta</taxon>
        <taxon>Embryophyta</taxon>
        <taxon>Tracheophyta</taxon>
        <taxon>Spermatophyta</taxon>
        <taxon>Magnoliopsida</taxon>
        <taxon>eudicotyledons</taxon>
        <taxon>Gunneridae</taxon>
        <taxon>Pentapetalae</taxon>
        <taxon>asterids</taxon>
        <taxon>lamiids</taxon>
        <taxon>Solanales</taxon>
        <taxon>Solanaceae</taxon>
        <taxon>Solanoideae</taxon>
        <taxon>Solaneae</taxon>
        <taxon>Solanum</taxon>
    </lineage>
</organism>
<name>A0AAV9M7P7_9SOLN</name>
<dbReference type="InterPro" id="IPR001128">
    <property type="entry name" value="Cyt_P450"/>
</dbReference>
<evidence type="ECO:0000256" key="6">
    <source>
        <dbReference type="ARBA" id="ARBA00022723"/>
    </source>
</evidence>
<dbReference type="GO" id="GO:0004497">
    <property type="term" value="F:monooxygenase activity"/>
    <property type="evidence" value="ECO:0007669"/>
    <property type="project" value="UniProtKB-KW"/>
</dbReference>
<evidence type="ECO:0000256" key="11">
    <source>
        <dbReference type="ARBA" id="ARBA00023136"/>
    </source>
</evidence>
<evidence type="ECO:0000256" key="4">
    <source>
        <dbReference type="ARBA" id="ARBA00022617"/>
    </source>
</evidence>
<dbReference type="PANTHER" id="PTHR47955">
    <property type="entry name" value="CYTOCHROME P450 FAMILY 71 PROTEIN"/>
    <property type="match status" value="1"/>
</dbReference>
<evidence type="ECO:0000313" key="13">
    <source>
        <dbReference type="Proteomes" id="UP001311915"/>
    </source>
</evidence>
<accession>A0AAV9M7P7</accession>
<keyword evidence="10" id="KW-0503">Monooxygenase</keyword>
<evidence type="ECO:0000256" key="2">
    <source>
        <dbReference type="ARBA" id="ARBA00004167"/>
    </source>
</evidence>
<reference evidence="12 13" key="1">
    <citation type="submission" date="2023-10" db="EMBL/GenBank/DDBJ databases">
        <title>Genome-Wide Identification Analysis in wild type Solanum Pinnatisectum Reveals Some Genes Defensing Phytophthora Infestans.</title>
        <authorList>
            <person name="Sun C."/>
        </authorList>
    </citation>
    <scope>NUCLEOTIDE SEQUENCE [LARGE SCALE GENOMIC DNA]</scope>
    <source>
        <strain evidence="12">LQN</strain>
        <tissue evidence="12">Leaf</tissue>
    </source>
</reference>
<dbReference type="PANTHER" id="PTHR47955:SF22">
    <property type="entry name" value="CYTOCHROME P450 83B1-LIKE"/>
    <property type="match status" value="1"/>
</dbReference>
<comment type="similarity">
    <text evidence="3">Belongs to the cytochrome P450 family.</text>
</comment>
<keyword evidence="7" id="KW-1133">Transmembrane helix</keyword>
<comment type="subcellular location">
    <subcellularLocation>
        <location evidence="2">Membrane</location>
        <topology evidence="2">Single-pass membrane protein</topology>
    </subcellularLocation>
</comment>
<dbReference type="GO" id="GO:0016020">
    <property type="term" value="C:membrane"/>
    <property type="evidence" value="ECO:0007669"/>
    <property type="project" value="UniProtKB-SubCell"/>
</dbReference>
<proteinExistence type="inferred from homology"/>
<keyword evidence="11" id="KW-0472">Membrane</keyword>
<dbReference type="GO" id="GO:0005506">
    <property type="term" value="F:iron ion binding"/>
    <property type="evidence" value="ECO:0007669"/>
    <property type="project" value="InterPro"/>
</dbReference>
<keyword evidence="9" id="KW-0408">Iron</keyword>
<dbReference type="GO" id="GO:0020037">
    <property type="term" value="F:heme binding"/>
    <property type="evidence" value="ECO:0007669"/>
    <property type="project" value="InterPro"/>
</dbReference>
<comment type="cofactor">
    <cofactor evidence="1">
        <name>heme</name>
        <dbReference type="ChEBI" id="CHEBI:30413"/>
    </cofactor>
</comment>
<dbReference type="InterPro" id="IPR036396">
    <property type="entry name" value="Cyt_P450_sf"/>
</dbReference>
<evidence type="ECO:0008006" key="14">
    <source>
        <dbReference type="Google" id="ProtNLM"/>
    </source>
</evidence>
<keyword evidence="13" id="KW-1185">Reference proteome</keyword>
<evidence type="ECO:0000256" key="10">
    <source>
        <dbReference type="ARBA" id="ARBA00023033"/>
    </source>
</evidence>
<dbReference type="Proteomes" id="UP001311915">
    <property type="component" value="Unassembled WGS sequence"/>
</dbReference>
<protein>
    <recommendedName>
        <fullName evidence="14">Cytochrome P450</fullName>
    </recommendedName>
</protein>
<evidence type="ECO:0000256" key="8">
    <source>
        <dbReference type="ARBA" id="ARBA00023002"/>
    </source>
</evidence>
<keyword evidence="8" id="KW-0560">Oxidoreductase</keyword>
<sequence length="217" mass="24922">MSRKTIRPPGPLGLPFIGNLHQFDGLNPRLYFWKLSQKYGKLFSLKIGSVTIVVISSAKLAKEVTQIQDLTFCSRPSFVGQQKVSYNGSDICFAPYNDYWREIRKICVVHLFSLKKVQLFRPIHEDEVSKMIKKISQQAAASQITNLSNILTSLTSTMICRIAFGIRYDEEAHEKRRFDEHLAMSQEMAATFFVSDFYFPLLGWIDKLSGKISRKNK</sequence>
<dbReference type="InterPro" id="IPR002401">
    <property type="entry name" value="Cyt_P450_E_grp-I"/>
</dbReference>
<keyword evidence="5" id="KW-0812">Transmembrane</keyword>
<dbReference type="GO" id="GO:0016705">
    <property type="term" value="F:oxidoreductase activity, acting on paired donors, with incorporation or reduction of molecular oxygen"/>
    <property type="evidence" value="ECO:0007669"/>
    <property type="project" value="InterPro"/>
</dbReference>
<evidence type="ECO:0000256" key="5">
    <source>
        <dbReference type="ARBA" id="ARBA00022692"/>
    </source>
</evidence>